<proteinExistence type="predicted"/>
<comment type="caution">
    <text evidence="4">The sequence shown here is derived from an EMBL/GenBank/DDBJ whole genome shotgun (WGS) entry which is preliminary data.</text>
</comment>
<evidence type="ECO:0000313" key="5">
    <source>
        <dbReference type="Proteomes" id="UP001556367"/>
    </source>
</evidence>
<dbReference type="InterPro" id="IPR036640">
    <property type="entry name" value="ABC1_TM_sf"/>
</dbReference>
<evidence type="ECO:0000256" key="3">
    <source>
        <dbReference type="ARBA" id="ARBA00023136"/>
    </source>
</evidence>
<evidence type="ECO:0000256" key="2">
    <source>
        <dbReference type="ARBA" id="ARBA00022989"/>
    </source>
</evidence>
<dbReference type="EMBL" id="JASNQZ010000007">
    <property type="protein sequence ID" value="KAL0955250.1"/>
    <property type="molecule type" value="Genomic_DNA"/>
</dbReference>
<keyword evidence="3" id="KW-0472">Membrane</keyword>
<sequence length="147" mass="16398">MSKQSSLKSEKTLTSQLGYRISNWLWRRKTPTTASGIPEKEVDVRDDTPGTPSISFFQLFKYSTPFELLLNVIGVIAAAAAGSAQPLMSIVFGRLTQDFVNFTRASKMQPPDERMIQEAAADFRRTAAVNATYLVYIGKSMNRMLPI</sequence>
<evidence type="ECO:0000313" key="4">
    <source>
        <dbReference type="EMBL" id="KAL0955250.1"/>
    </source>
</evidence>
<keyword evidence="2" id="KW-1133">Transmembrane helix</keyword>
<keyword evidence="5" id="KW-1185">Reference proteome</keyword>
<organism evidence="4 5">
    <name type="scientific">Hohenbuehelia grisea</name>
    <dbReference type="NCBI Taxonomy" id="104357"/>
    <lineage>
        <taxon>Eukaryota</taxon>
        <taxon>Fungi</taxon>
        <taxon>Dikarya</taxon>
        <taxon>Basidiomycota</taxon>
        <taxon>Agaricomycotina</taxon>
        <taxon>Agaricomycetes</taxon>
        <taxon>Agaricomycetidae</taxon>
        <taxon>Agaricales</taxon>
        <taxon>Pleurotineae</taxon>
        <taxon>Pleurotaceae</taxon>
        <taxon>Hohenbuehelia</taxon>
    </lineage>
</organism>
<evidence type="ECO:0000256" key="1">
    <source>
        <dbReference type="ARBA" id="ARBA00022692"/>
    </source>
</evidence>
<gene>
    <name evidence="4" type="ORF">HGRIS_004145</name>
</gene>
<dbReference type="Proteomes" id="UP001556367">
    <property type="component" value="Unassembled WGS sequence"/>
</dbReference>
<name>A0ABR3JHL6_9AGAR</name>
<keyword evidence="1" id="KW-0812">Transmembrane</keyword>
<reference evidence="5" key="1">
    <citation type="submission" date="2024-06" db="EMBL/GenBank/DDBJ databases">
        <title>Multi-omics analyses provide insights into the biosynthesis of the anticancer antibiotic pleurotin in Hohenbuehelia grisea.</title>
        <authorList>
            <person name="Weaver J.A."/>
            <person name="Alberti F."/>
        </authorList>
    </citation>
    <scope>NUCLEOTIDE SEQUENCE [LARGE SCALE GENOMIC DNA]</scope>
    <source>
        <strain evidence="5">T-177</strain>
    </source>
</reference>
<dbReference type="Gene3D" id="1.20.1560.10">
    <property type="entry name" value="ABC transporter type 1, transmembrane domain"/>
    <property type="match status" value="1"/>
</dbReference>
<accession>A0ABR3JHL6</accession>
<evidence type="ECO:0008006" key="6">
    <source>
        <dbReference type="Google" id="ProtNLM"/>
    </source>
</evidence>
<protein>
    <recommendedName>
        <fullName evidence="6">ABC transmembrane type-1 domain-containing protein</fullName>
    </recommendedName>
</protein>